<evidence type="ECO:0000313" key="2">
    <source>
        <dbReference type="Proteomes" id="UP001236014"/>
    </source>
</evidence>
<sequence length="162" mass="17880">MNEYTSPVPMPALDAIAPEPYRGIYGMPMFPMIPTADLEESKDFWLRGLGFIDLFSIPGRITHLRRWAFQDVLLVPGEVTPGSALAISFSCVLSQIDEVAARCEELRPGCTSDPEEKPWNSVELTVETPERVRIVLTAARPIDPDSAQADELRAVGIDVPRG</sequence>
<keyword evidence="2" id="KW-1185">Reference proteome</keyword>
<accession>A0A9Y2MW06</accession>
<dbReference type="CDD" id="cd06587">
    <property type="entry name" value="VOC"/>
    <property type="match status" value="1"/>
</dbReference>
<dbReference type="SUPFAM" id="SSF54593">
    <property type="entry name" value="Glyoxalase/Bleomycin resistance protein/Dihydroxybiphenyl dioxygenase"/>
    <property type="match status" value="1"/>
</dbReference>
<dbReference type="InterPro" id="IPR029068">
    <property type="entry name" value="Glyas_Bleomycin-R_OHBP_Dase"/>
</dbReference>
<evidence type="ECO:0000313" key="1">
    <source>
        <dbReference type="EMBL" id="WIX79313.1"/>
    </source>
</evidence>
<dbReference type="RefSeq" id="WP_285970002.1">
    <property type="nucleotide sequence ID" value="NZ_CP127294.1"/>
</dbReference>
<dbReference type="AlphaFoldDB" id="A0A9Y2MW06"/>
<gene>
    <name evidence="1" type="ORF">QRX50_00395</name>
</gene>
<organism evidence="1 2">
    <name type="scientific">Amycolatopsis carbonis</name>
    <dbReference type="NCBI Taxonomy" id="715471"/>
    <lineage>
        <taxon>Bacteria</taxon>
        <taxon>Bacillati</taxon>
        <taxon>Actinomycetota</taxon>
        <taxon>Actinomycetes</taxon>
        <taxon>Pseudonocardiales</taxon>
        <taxon>Pseudonocardiaceae</taxon>
        <taxon>Amycolatopsis</taxon>
    </lineage>
</organism>
<dbReference type="Proteomes" id="UP001236014">
    <property type="component" value="Chromosome"/>
</dbReference>
<dbReference type="Gene3D" id="3.10.180.10">
    <property type="entry name" value="2,3-Dihydroxybiphenyl 1,2-Dioxygenase, domain 1"/>
    <property type="match status" value="1"/>
</dbReference>
<reference evidence="1 2" key="1">
    <citation type="submission" date="2023-06" db="EMBL/GenBank/DDBJ databases">
        <authorList>
            <person name="Oyuntsetseg B."/>
            <person name="Kim S.B."/>
        </authorList>
    </citation>
    <scope>NUCLEOTIDE SEQUENCE [LARGE SCALE GENOMIC DNA]</scope>
    <source>
        <strain evidence="1 2">2-15</strain>
    </source>
</reference>
<dbReference type="EMBL" id="CP127294">
    <property type="protein sequence ID" value="WIX79313.1"/>
    <property type="molecule type" value="Genomic_DNA"/>
</dbReference>
<name>A0A9Y2MW06_9PSEU</name>
<dbReference type="KEGG" id="acab:QRX50_00395"/>
<protein>
    <submittedName>
        <fullName evidence="1">VOC family protein</fullName>
    </submittedName>
</protein>
<proteinExistence type="predicted"/>